<keyword evidence="9" id="KW-1185">Reference proteome</keyword>
<dbReference type="SUPFAM" id="SSF57783">
    <property type="entry name" value="Zinc beta-ribbon"/>
    <property type="match status" value="1"/>
</dbReference>
<dbReference type="GO" id="GO:0000428">
    <property type="term" value="C:DNA-directed RNA polymerase complex"/>
    <property type="evidence" value="ECO:0007669"/>
    <property type="project" value="UniProtKB-KW"/>
</dbReference>
<dbReference type="GO" id="GO:1990077">
    <property type="term" value="C:primosome complex"/>
    <property type="evidence" value="ECO:0007669"/>
    <property type="project" value="UniProtKB-KW"/>
</dbReference>
<dbReference type="Pfam" id="PF13362">
    <property type="entry name" value="Toprim_3"/>
    <property type="match status" value="1"/>
</dbReference>
<evidence type="ECO:0000256" key="2">
    <source>
        <dbReference type="ARBA" id="ARBA00022515"/>
    </source>
</evidence>
<evidence type="ECO:0000256" key="6">
    <source>
        <dbReference type="ARBA" id="ARBA00023163"/>
    </source>
</evidence>
<dbReference type="OrthoDB" id="8967890at2"/>
<dbReference type="Pfam" id="PF23639">
    <property type="entry name" value="DUF7146"/>
    <property type="match status" value="1"/>
</dbReference>
<dbReference type="Proteomes" id="UP000306324">
    <property type="component" value="Unassembled WGS sequence"/>
</dbReference>
<dbReference type="SMART" id="SM00778">
    <property type="entry name" value="Prim_Zn_Ribbon"/>
    <property type="match status" value="1"/>
</dbReference>
<dbReference type="RefSeq" id="WP_138679121.1">
    <property type="nucleotide sequence ID" value="NZ_SWAD01000162.1"/>
</dbReference>
<protein>
    <submittedName>
        <fullName evidence="8">DNA primase</fullName>
    </submittedName>
</protein>
<evidence type="ECO:0000256" key="1">
    <source>
        <dbReference type="ARBA" id="ARBA00022478"/>
    </source>
</evidence>
<accession>A0A5S4EHG1</accession>
<reference evidence="8 9" key="1">
    <citation type="submission" date="2019-04" db="EMBL/GenBank/DDBJ databases">
        <title>A novel phosphate-accumulating bacterium identified in bioreactor for phosphate removal from wastewater.</title>
        <authorList>
            <person name="Kotlyarov R.Y."/>
            <person name="Beletsky A.V."/>
            <person name="Kallistova A.Y."/>
            <person name="Dorofeev A.G."/>
            <person name="Nikolaev Y.Y."/>
            <person name="Pimenov N.V."/>
            <person name="Ravin N.V."/>
            <person name="Mardanov A.V."/>
        </authorList>
    </citation>
    <scope>NUCLEOTIDE SEQUENCE [LARGE SCALE GENOMIC DNA]</scope>
    <source>
        <strain evidence="8 9">Bin19</strain>
    </source>
</reference>
<organism evidence="8 9">
    <name type="scientific">Candidatus Accumulibacter phosphatis</name>
    <dbReference type="NCBI Taxonomy" id="327160"/>
    <lineage>
        <taxon>Bacteria</taxon>
        <taxon>Pseudomonadati</taxon>
        <taxon>Pseudomonadota</taxon>
        <taxon>Betaproteobacteria</taxon>
        <taxon>Candidatus Accumulibacter</taxon>
    </lineage>
</organism>
<evidence type="ECO:0000259" key="7">
    <source>
        <dbReference type="SMART" id="SM00778"/>
    </source>
</evidence>
<dbReference type="Gene3D" id="3.90.580.10">
    <property type="entry name" value="Zinc finger, CHC2-type domain"/>
    <property type="match status" value="1"/>
</dbReference>
<dbReference type="Pfam" id="PF08273">
    <property type="entry name" value="Zn_Ribbon_Prim"/>
    <property type="match status" value="1"/>
</dbReference>
<dbReference type="GO" id="GO:0003677">
    <property type="term" value="F:DNA binding"/>
    <property type="evidence" value="ECO:0007669"/>
    <property type="project" value="InterPro"/>
</dbReference>
<dbReference type="InterPro" id="IPR013237">
    <property type="entry name" value="Phage_T7_Gp4_N"/>
</dbReference>
<dbReference type="GO" id="GO:0008270">
    <property type="term" value="F:zinc ion binding"/>
    <property type="evidence" value="ECO:0007669"/>
    <property type="project" value="InterPro"/>
</dbReference>
<comment type="caution">
    <text evidence="8">The sequence shown here is derived from an EMBL/GenBank/DDBJ whole genome shotgun (WGS) entry which is preliminary data.</text>
</comment>
<evidence type="ECO:0000256" key="4">
    <source>
        <dbReference type="ARBA" id="ARBA00022695"/>
    </source>
</evidence>
<keyword evidence="2" id="KW-0639">Primosome</keyword>
<dbReference type="GO" id="GO:0016779">
    <property type="term" value="F:nucleotidyltransferase activity"/>
    <property type="evidence" value="ECO:0007669"/>
    <property type="project" value="UniProtKB-KW"/>
</dbReference>
<feature type="domain" description="DNA primase/helicase Gp4 N-terminal Bacteriophage T7-like" evidence="7">
    <location>
        <begin position="28"/>
        <end position="64"/>
    </location>
</feature>
<evidence type="ECO:0000256" key="5">
    <source>
        <dbReference type="ARBA" id="ARBA00022705"/>
    </source>
</evidence>
<dbReference type="InterPro" id="IPR055570">
    <property type="entry name" value="DUF7146"/>
</dbReference>
<keyword evidence="4" id="KW-0548">Nucleotidyltransferase</keyword>
<dbReference type="InterPro" id="IPR034154">
    <property type="entry name" value="TOPRIM_DnaG/twinkle"/>
</dbReference>
<keyword evidence="1" id="KW-0240">DNA-directed RNA polymerase</keyword>
<dbReference type="InterPro" id="IPR006171">
    <property type="entry name" value="TOPRIM_dom"/>
</dbReference>
<evidence type="ECO:0000313" key="8">
    <source>
        <dbReference type="EMBL" id="TMQ74704.1"/>
    </source>
</evidence>
<dbReference type="GO" id="GO:0004386">
    <property type="term" value="F:helicase activity"/>
    <property type="evidence" value="ECO:0007669"/>
    <property type="project" value="InterPro"/>
</dbReference>
<dbReference type="InterPro" id="IPR036977">
    <property type="entry name" value="DNA_primase_Znf_CHC2"/>
</dbReference>
<dbReference type="CDD" id="cd01029">
    <property type="entry name" value="TOPRIM_primases"/>
    <property type="match status" value="1"/>
</dbReference>
<evidence type="ECO:0000313" key="9">
    <source>
        <dbReference type="Proteomes" id="UP000306324"/>
    </source>
</evidence>
<gene>
    <name evidence="8" type="ORF">ACCUM_3562</name>
</gene>
<dbReference type="GO" id="GO:0006269">
    <property type="term" value="P:DNA replication, synthesis of primer"/>
    <property type="evidence" value="ECO:0007669"/>
    <property type="project" value="UniProtKB-KW"/>
</dbReference>
<dbReference type="AlphaFoldDB" id="A0A5S4EHG1"/>
<dbReference type="EMBL" id="SWAD01000162">
    <property type="protein sequence ID" value="TMQ74704.1"/>
    <property type="molecule type" value="Genomic_DNA"/>
</dbReference>
<sequence length="304" mass="33041">MALATDLANGRWHDLLVQLGIEPHLLTGRHAPCPACGGRDRFRFDDKGGRGTFFCSHCGAGDGFKLLSLVKDWSFRKAAQEIEHLCGTMPARTPTPERSDSAGLEGCRRVWRDTKAATDGDPVHLYLRRRTAIDHVPSVIRSHPRLAYRYDDGSVTLHPAMVAKVTDASGRGCAIHRTYLTAEGNKASVPTVKKVLGNMPASSAIRLFDARCTLGIAEGVETALSASIHFGVPVWSAVSAGGMEKWTPPEGVERVIVFGDNDTNGVGQAASWSLAKRLIAKGMDVDVKIPEMCGDWNDQLRRRV</sequence>
<keyword evidence="6" id="KW-0804">Transcription</keyword>
<name>A0A5S4EHG1_9PROT</name>
<evidence type="ECO:0000256" key="3">
    <source>
        <dbReference type="ARBA" id="ARBA00022679"/>
    </source>
</evidence>
<keyword evidence="5" id="KW-0235">DNA replication</keyword>
<proteinExistence type="predicted"/>
<keyword evidence="3" id="KW-0808">Transferase</keyword>